<keyword evidence="7" id="KW-1185">Reference proteome</keyword>
<dbReference type="InterPro" id="IPR032808">
    <property type="entry name" value="DoxX"/>
</dbReference>
<comment type="caution">
    <text evidence="6">The sequence shown here is derived from an EMBL/GenBank/DDBJ whole genome shotgun (WGS) entry which is preliminary data.</text>
</comment>
<dbReference type="EMBL" id="JBFKZN010000012">
    <property type="protein sequence ID" value="MEW5291303.1"/>
    <property type="molecule type" value="Genomic_DNA"/>
</dbReference>
<evidence type="ECO:0000313" key="6">
    <source>
        <dbReference type="EMBL" id="MEW5291303.1"/>
    </source>
</evidence>
<evidence type="ECO:0000256" key="5">
    <source>
        <dbReference type="SAM" id="Phobius"/>
    </source>
</evidence>
<keyword evidence="4 5" id="KW-0472">Membrane</keyword>
<evidence type="ECO:0000313" key="7">
    <source>
        <dbReference type="Proteomes" id="UP001554567"/>
    </source>
</evidence>
<comment type="subcellular location">
    <subcellularLocation>
        <location evidence="1">Membrane</location>
        <topology evidence="1">Multi-pass membrane protein</topology>
    </subcellularLocation>
</comment>
<sequence length="141" mass="15517">MIHEQINATEKQPHKLMNMLLWGAQLLIFIAFVIFGGMKMLMPVSQLAAMWVWPGQVPVHFLRGMGLIDALGGAGILLPALLKIKPQLSVWAASGCTLLQICAITFHISRGEAAVTPLNFILLALCGFILWGRLRVVPFSR</sequence>
<feature type="transmembrane region" description="Helical" evidence="5">
    <location>
        <begin position="114"/>
        <end position="132"/>
    </location>
</feature>
<keyword evidence="3 5" id="KW-1133">Transmembrane helix</keyword>
<reference evidence="6 7" key="1">
    <citation type="submission" date="2024-07" db="EMBL/GenBank/DDBJ databases">
        <authorList>
            <person name="Dulla G.F.J."/>
            <person name="Delorm J.G."/>
        </authorList>
    </citation>
    <scope>NUCLEOTIDE SEQUENCE [LARGE SCALE GENOMIC DNA]</scope>
    <source>
        <strain evidence="6 7">JGD 233</strain>
    </source>
</reference>
<keyword evidence="2 5" id="KW-0812">Transmembrane</keyword>
<feature type="transmembrane region" description="Helical" evidence="5">
    <location>
        <begin position="61"/>
        <end position="81"/>
    </location>
</feature>
<evidence type="ECO:0000256" key="2">
    <source>
        <dbReference type="ARBA" id="ARBA00022692"/>
    </source>
</evidence>
<proteinExistence type="predicted"/>
<name>A0ABV3N6A7_9GAMM</name>
<dbReference type="Proteomes" id="UP001554567">
    <property type="component" value="Unassembled WGS sequence"/>
</dbReference>
<organism evidence="6 7">
    <name type="scientific">Erwinia papayae</name>
    <dbReference type="NCBI Taxonomy" id="206499"/>
    <lineage>
        <taxon>Bacteria</taxon>
        <taxon>Pseudomonadati</taxon>
        <taxon>Pseudomonadota</taxon>
        <taxon>Gammaproteobacteria</taxon>
        <taxon>Enterobacterales</taxon>
        <taxon>Erwiniaceae</taxon>
        <taxon>Erwinia</taxon>
    </lineage>
</organism>
<feature type="transmembrane region" description="Helical" evidence="5">
    <location>
        <begin position="88"/>
        <end position="108"/>
    </location>
</feature>
<evidence type="ECO:0000256" key="1">
    <source>
        <dbReference type="ARBA" id="ARBA00004141"/>
    </source>
</evidence>
<protein>
    <submittedName>
        <fullName evidence="6">DoxX family protein</fullName>
    </submittedName>
</protein>
<dbReference type="RefSeq" id="WP_261642932.1">
    <property type="nucleotide sequence ID" value="NZ_JBFKZN010000012.1"/>
</dbReference>
<evidence type="ECO:0000256" key="3">
    <source>
        <dbReference type="ARBA" id="ARBA00022989"/>
    </source>
</evidence>
<feature type="transmembrane region" description="Helical" evidence="5">
    <location>
        <begin position="20"/>
        <end position="41"/>
    </location>
</feature>
<evidence type="ECO:0000256" key="4">
    <source>
        <dbReference type="ARBA" id="ARBA00023136"/>
    </source>
</evidence>
<accession>A0ABV3N6A7</accession>
<dbReference type="Pfam" id="PF13564">
    <property type="entry name" value="DoxX_2"/>
    <property type="match status" value="1"/>
</dbReference>
<gene>
    <name evidence="6" type="ORF">ABW286_19315</name>
</gene>